<dbReference type="OrthoDB" id="562728at2759"/>
<feature type="compositionally biased region" description="Low complexity" evidence="1">
    <location>
        <begin position="284"/>
        <end position="390"/>
    </location>
</feature>
<accession>A0A9W6EX70</accession>
<evidence type="ECO:0000313" key="3">
    <source>
        <dbReference type="EMBL" id="GLC47701.1"/>
    </source>
</evidence>
<gene>
    <name evidence="3" type="primary">PLEST000706</name>
    <name evidence="3" type="ORF">PLESTB_000016700</name>
</gene>
<evidence type="ECO:0000256" key="1">
    <source>
        <dbReference type="SAM" id="MobiDB-lite"/>
    </source>
</evidence>
<evidence type="ECO:0000259" key="2">
    <source>
        <dbReference type="PROSITE" id="PS50011"/>
    </source>
</evidence>
<feature type="domain" description="Protein kinase" evidence="2">
    <location>
        <begin position="420"/>
        <end position="715"/>
    </location>
</feature>
<dbReference type="Gene3D" id="1.10.510.10">
    <property type="entry name" value="Transferase(Phosphotransferase) domain 1"/>
    <property type="match status" value="1"/>
</dbReference>
<dbReference type="GO" id="GO:0005524">
    <property type="term" value="F:ATP binding"/>
    <property type="evidence" value="ECO:0007669"/>
    <property type="project" value="InterPro"/>
</dbReference>
<dbReference type="AlphaFoldDB" id="A0A9W6EX70"/>
<sequence length="715" mass="74292">MAAKMTASSGRWRLVCHPVGEAAEREVVVEARRPTAAAGDALLLLAVPAGEEAAADADLLLTAGETAGEARVAVRAALDDLLVAVVAVEDEEKVGLLATAAADGRRAAATVLAAAAVMVEVLLTIRAGAAVMEALDAQAALEVFAKDLNGTSGTSQRSGIWAGKEGGGEGHFEPVKQQMLVKSSTKAMGKAAGGWERPPRTLTKTSVRARDPVTVIGDLKTKRSLAKTSSAACASKASMTAAPALTANASVGSMRATSLRNGTATATPAYRIVKSTSTITAAAAARPPSAAAVASRPTLSSSSTATTATSKSSSAARTATRASPAFSPAASSRSASAAASSPAGAAANRSKASPAAAVMRRASTTTSRSAASPAGTPTASGRCSPSSSPSYAIQIPPFLDPRRPNSAAPMLKAPMSQWDSGVFLVRRRGAEGAVAKQIPFHSARRAALLEARLRGTDSAAAEQGIMIVTEKEARSEAATIARLPGIFVQPLMVVERPYSRETDAAEDNDDILPDREIIAVFPYYPSGDAGQYIDHVATPLLAAFKAGKRSLQSTVKELAGMITRLARDMFSLVGQAHKRGYVLIDHKLENMVYDHVKARWQLIDAAEVRPCELGKKISANESRGTPFYAAPEQDDGQWADSRSDMYSCGRCILMAVSDVRDRLAAALDEQPKELEAAEKALGQVLKPLAAVMMACCNEDKPAARPSAALALRRLA</sequence>
<dbReference type="GO" id="GO:0004672">
    <property type="term" value="F:protein kinase activity"/>
    <property type="evidence" value="ECO:0007669"/>
    <property type="project" value="InterPro"/>
</dbReference>
<proteinExistence type="predicted"/>
<organism evidence="3 4">
    <name type="scientific">Pleodorina starrii</name>
    <dbReference type="NCBI Taxonomy" id="330485"/>
    <lineage>
        <taxon>Eukaryota</taxon>
        <taxon>Viridiplantae</taxon>
        <taxon>Chlorophyta</taxon>
        <taxon>core chlorophytes</taxon>
        <taxon>Chlorophyceae</taxon>
        <taxon>CS clade</taxon>
        <taxon>Chlamydomonadales</taxon>
        <taxon>Volvocaceae</taxon>
        <taxon>Pleodorina</taxon>
    </lineage>
</organism>
<dbReference type="InterPro" id="IPR000719">
    <property type="entry name" value="Prot_kinase_dom"/>
</dbReference>
<reference evidence="3 4" key="1">
    <citation type="journal article" date="2023" name="Commun. Biol.">
        <title>Reorganization of the ancestral sex-determining regions during the evolution of trioecy in Pleodorina starrii.</title>
        <authorList>
            <person name="Takahashi K."/>
            <person name="Suzuki S."/>
            <person name="Kawai-Toyooka H."/>
            <person name="Yamamoto K."/>
            <person name="Hamaji T."/>
            <person name="Ootsuki R."/>
            <person name="Yamaguchi H."/>
            <person name="Kawachi M."/>
            <person name="Higashiyama T."/>
            <person name="Nozaki H."/>
        </authorList>
    </citation>
    <scope>NUCLEOTIDE SEQUENCE [LARGE SCALE GENOMIC DNA]</scope>
    <source>
        <strain evidence="3 4">NIES-4479</strain>
    </source>
</reference>
<dbReference type="InterPro" id="IPR011009">
    <property type="entry name" value="Kinase-like_dom_sf"/>
</dbReference>
<dbReference type="EMBL" id="BRXU01000001">
    <property type="protein sequence ID" value="GLC47701.1"/>
    <property type="molecule type" value="Genomic_DNA"/>
</dbReference>
<dbReference type="SUPFAM" id="SSF56112">
    <property type="entry name" value="Protein kinase-like (PK-like)"/>
    <property type="match status" value="1"/>
</dbReference>
<name>A0A9W6EX70_9CHLO</name>
<comment type="caution">
    <text evidence="3">The sequence shown here is derived from an EMBL/GenBank/DDBJ whole genome shotgun (WGS) entry which is preliminary data.</text>
</comment>
<evidence type="ECO:0000313" key="4">
    <source>
        <dbReference type="Proteomes" id="UP001165080"/>
    </source>
</evidence>
<dbReference type="Proteomes" id="UP001165080">
    <property type="component" value="Unassembled WGS sequence"/>
</dbReference>
<dbReference type="PROSITE" id="PS50011">
    <property type="entry name" value="PROTEIN_KINASE_DOM"/>
    <property type="match status" value="1"/>
</dbReference>
<feature type="region of interest" description="Disordered" evidence="1">
    <location>
        <begin position="284"/>
        <end position="409"/>
    </location>
</feature>
<protein>
    <recommendedName>
        <fullName evidence="2">Protein kinase domain-containing protein</fullName>
    </recommendedName>
</protein>
<keyword evidence="4" id="KW-1185">Reference proteome</keyword>